<comment type="caution">
    <text evidence="1">The sequence shown here is derived from an EMBL/GenBank/DDBJ whole genome shotgun (WGS) entry which is preliminary data.</text>
</comment>
<reference evidence="2" key="1">
    <citation type="journal article" date="2024" name="IScience">
        <title>Strigolactones Initiate the Formation of Haustorium-like Structures in Castilleja.</title>
        <authorList>
            <person name="Buerger M."/>
            <person name="Peterson D."/>
            <person name="Chory J."/>
        </authorList>
    </citation>
    <scope>NUCLEOTIDE SEQUENCE [LARGE SCALE GENOMIC DNA]</scope>
</reference>
<organism evidence="1 2">
    <name type="scientific">Castilleja foliolosa</name>
    <dbReference type="NCBI Taxonomy" id="1961234"/>
    <lineage>
        <taxon>Eukaryota</taxon>
        <taxon>Viridiplantae</taxon>
        <taxon>Streptophyta</taxon>
        <taxon>Embryophyta</taxon>
        <taxon>Tracheophyta</taxon>
        <taxon>Spermatophyta</taxon>
        <taxon>Magnoliopsida</taxon>
        <taxon>eudicotyledons</taxon>
        <taxon>Gunneridae</taxon>
        <taxon>Pentapetalae</taxon>
        <taxon>asterids</taxon>
        <taxon>lamiids</taxon>
        <taxon>Lamiales</taxon>
        <taxon>Orobanchaceae</taxon>
        <taxon>Pedicularideae</taxon>
        <taxon>Castillejinae</taxon>
        <taxon>Castilleja</taxon>
    </lineage>
</organism>
<name>A0ABD3C2P1_9LAMI</name>
<dbReference type="EMBL" id="JAVIJP010000054">
    <property type="protein sequence ID" value="KAL3623072.1"/>
    <property type="molecule type" value="Genomic_DNA"/>
</dbReference>
<evidence type="ECO:0000313" key="2">
    <source>
        <dbReference type="Proteomes" id="UP001632038"/>
    </source>
</evidence>
<proteinExistence type="predicted"/>
<evidence type="ECO:0000313" key="1">
    <source>
        <dbReference type="EMBL" id="KAL3623072.1"/>
    </source>
</evidence>
<dbReference type="AlphaFoldDB" id="A0ABD3C2P1"/>
<gene>
    <name evidence="1" type="ORF">CASFOL_031888</name>
</gene>
<accession>A0ABD3C2P1</accession>
<sequence length="82" mass="8680">MAGKGGKGLVAGKTMAAAVATKEKSKKQPISRSACAGLQLTDEEERAVEPFRENVDLILVNLCCITTKELGTVMRSLGKKSD</sequence>
<protein>
    <submittedName>
        <fullName evidence="1">Uncharacterized protein</fullName>
    </submittedName>
</protein>
<dbReference type="Proteomes" id="UP001632038">
    <property type="component" value="Unassembled WGS sequence"/>
</dbReference>
<keyword evidence="2" id="KW-1185">Reference proteome</keyword>